<gene>
    <name evidence="4" type="ORF">PPERSA_10836</name>
</gene>
<comment type="caution">
    <text evidence="4">The sequence shown here is derived from an EMBL/GenBank/DDBJ whole genome shotgun (WGS) entry which is preliminary data.</text>
</comment>
<evidence type="ECO:0000313" key="5">
    <source>
        <dbReference type="Proteomes" id="UP000054937"/>
    </source>
</evidence>
<feature type="region of interest" description="Disordered" evidence="2">
    <location>
        <begin position="460"/>
        <end position="482"/>
    </location>
</feature>
<feature type="compositionally biased region" description="Acidic residues" evidence="2">
    <location>
        <begin position="1"/>
        <end position="13"/>
    </location>
</feature>
<dbReference type="GO" id="GO:0006289">
    <property type="term" value="P:nucleotide-excision repair"/>
    <property type="evidence" value="ECO:0007669"/>
    <property type="project" value="InterPro"/>
</dbReference>
<dbReference type="SMART" id="SM01032">
    <property type="entry name" value="BHD_3"/>
    <property type="match status" value="1"/>
</dbReference>
<dbReference type="EMBL" id="LDAU01000194">
    <property type="protein sequence ID" value="KRX00337.1"/>
    <property type="molecule type" value="Genomic_DNA"/>
</dbReference>
<dbReference type="OrthoDB" id="300780at2759"/>
<dbReference type="PANTHER" id="PTHR12135:SF0">
    <property type="entry name" value="DNA REPAIR PROTEIN COMPLEMENTING XP-C CELLS"/>
    <property type="match status" value="1"/>
</dbReference>
<dbReference type="GO" id="GO:0006298">
    <property type="term" value="P:mismatch repair"/>
    <property type="evidence" value="ECO:0007669"/>
    <property type="project" value="TreeGrafter"/>
</dbReference>
<dbReference type="Proteomes" id="UP000054937">
    <property type="component" value="Unassembled WGS sequence"/>
</dbReference>
<dbReference type="InterPro" id="IPR042488">
    <property type="entry name" value="Rad4_BHD3_sf"/>
</dbReference>
<dbReference type="InParanoid" id="A0A0V0QDR8"/>
<keyword evidence="1" id="KW-0175">Coiled coil</keyword>
<proteinExistence type="predicted"/>
<dbReference type="GO" id="GO:0003697">
    <property type="term" value="F:single-stranded DNA binding"/>
    <property type="evidence" value="ECO:0007669"/>
    <property type="project" value="TreeGrafter"/>
</dbReference>
<dbReference type="OMA" id="ISTIMFH"/>
<feature type="coiled-coil region" evidence="1">
    <location>
        <begin position="88"/>
        <end position="138"/>
    </location>
</feature>
<feature type="compositionally biased region" description="Low complexity" evidence="2">
    <location>
        <begin position="44"/>
        <end position="53"/>
    </location>
</feature>
<protein>
    <recommendedName>
        <fullName evidence="3">Rad4 beta-hairpin domain-containing protein</fullName>
    </recommendedName>
</protein>
<reference evidence="4 5" key="1">
    <citation type="journal article" date="2015" name="Sci. Rep.">
        <title>Genome of the facultative scuticociliatosis pathogen Pseudocohnilembus persalinus provides insight into its virulence through horizontal gene transfer.</title>
        <authorList>
            <person name="Xiong J."/>
            <person name="Wang G."/>
            <person name="Cheng J."/>
            <person name="Tian M."/>
            <person name="Pan X."/>
            <person name="Warren A."/>
            <person name="Jiang C."/>
            <person name="Yuan D."/>
            <person name="Miao W."/>
        </authorList>
    </citation>
    <scope>NUCLEOTIDE SEQUENCE [LARGE SCALE GENOMIC DNA]</scope>
    <source>
        <strain evidence="4">36N120E</strain>
    </source>
</reference>
<dbReference type="PANTHER" id="PTHR12135">
    <property type="entry name" value="DNA REPAIR PROTEIN XP-C / RAD4"/>
    <property type="match status" value="1"/>
</dbReference>
<dbReference type="InterPro" id="IPR004583">
    <property type="entry name" value="DNA_repair_Rad4"/>
</dbReference>
<feature type="compositionally biased region" description="Polar residues" evidence="2">
    <location>
        <begin position="527"/>
        <end position="538"/>
    </location>
</feature>
<sequence>MFEDSQSQDEEEILQEKNQNQINKRGLFSDSEDDENDIKDDNQINKNKYYNNQTSDDESDVDDSNQEDFIFNQFQEANQLGEVEKRKLLLEQLQINQKNNEQDNIEQEKKNDFLQEIIQNNRQEYEKIKEENPNLVREEDILERILNKRKYEMKQLTNKLRQDPEQYLNFVKSYILLDIIRQHYIVFYSQNDYINYDSPYLNVDEILENQALVISRIPNQDLTFLENLVNEFRLEKQRNQEKNGINKLLDNKNNLQNKDRKKIYSEKNQGKANFIQIISTIMFHFKKSFAYKIKAEQREFRENLLDDQNNYFGYLQMLQIFMIICNYFKIKYRLNYIQDLSLLDINQKFDLTGNSKIKKVQKKAIGGSDSDDNFIQRKRLKGKKGQSLSTMMEQVIFSNNTKKDKMHQNQRQLIKEKSRGSKNLSGNLSKLKTNVMDLQNLSFSSSDEENITRQKSIQFEKNGNLGEKNANQLQNNEEESTKKEYIADKLEEFKFQGKRRPTFQRNRVVGKSSLISKDSTDLKKSDNQNNDTTRTSIFNSNDDKNNENQKNQKNQNDNKIVQNQDNMEKNKQDQKNQISAENLQNLVFKGKDQQNKQNTILTESITVKVKEEKFNLINNNKYNKQDQNGIYDGDKNMVSFSDYYNQQDMKHWIDIWDEDSEDWVQVDPVGQKFLNENSIKEKLQNTPVLFIFSFLKMSLCESQEIEKQLDALSDEKNLTDLKYQDEEIYNKNDVIELNGKMRWARLSRKVKENEEPLKQVSSIMGNGRMADLWALWQTFYDKPKLNLDGSLPKNDYGNYEIHNGVPLPKDVVYINLPYLPRILKQQNIEYVEAVIGFERNRGMSHVVKQGVIAHKKDEEIIRQLFKDNIKEIEQKKIDSVKNGLFQIWRKLFKALILKKEISDKYDKIEK</sequence>
<dbReference type="GO" id="GO:0005737">
    <property type="term" value="C:cytoplasm"/>
    <property type="evidence" value="ECO:0007669"/>
    <property type="project" value="TreeGrafter"/>
</dbReference>
<feature type="region of interest" description="Disordered" evidence="2">
    <location>
        <begin position="518"/>
        <end position="560"/>
    </location>
</feature>
<evidence type="ECO:0000313" key="4">
    <source>
        <dbReference type="EMBL" id="KRX00337.1"/>
    </source>
</evidence>
<dbReference type="Pfam" id="PF10405">
    <property type="entry name" value="BHD_3"/>
    <property type="match status" value="1"/>
</dbReference>
<name>A0A0V0QDR8_PSEPJ</name>
<feature type="compositionally biased region" description="Acidic residues" evidence="2">
    <location>
        <begin position="55"/>
        <end position="64"/>
    </location>
</feature>
<keyword evidence="5" id="KW-1185">Reference proteome</keyword>
<organism evidence="4 5">
    <name type="scientific">Pseudocohnilembus persalinus</name>
    <name type="common">Ciliate</name>
    <dbReference type="NCBI Taxonomy" id="266149"/>
    <lineage>
        <taxon>Eukaryota</taxon>
        <taxon>Sar</taxon>
        <taxon>Alveolata</taxon>
        <taxon>Ciliophora</taxon>
        <taxon>Intramacronucleata</taxon>
        <taxon>Oligohymenophorea</taxon>
        <taxon>Scuticociliatia</taxon>
        <taxon>Philasterida</taxon>
        <taxon>Pseudocohnilembidae</taxon>
        <taxon>Pseudocohnilembus</taxon>
    </lineage>
</organism>
<feature type="region of interest" description="Disordered" evidence="2">
    <location>
        <begin position="400"/>
        <end position="431"/>
    </location>
</feature>
<evidence type="ECO:0000256" key="1">
    <source>
        <dbReference type="SAM" id="Coils"/>
    </source>
</evidence>
<feature type="compositionally biased region" description="Polar residues" evidence="2">
    <location>
        <begin position="421"/>
        <end position="431"/>
    </location>
</feature>
<feature type="region of interest" description="Disordered" evidence="2">
    <location>
        <begin position="1"/>
        <end position="64"/>
    </location>
</feature>
<feature type="compositionally biased region" description="Basic and acidic residues" evidence="2">
    <location>
        <begin position="401"/>
        <end position="419"/>
    </location>
</feature>
<dbReference type="GO" id="GO:0000111">
    <property type="term" value="C:nucleotide-excision repair factor 2 complex"/>
    <property type="evidence" value="ECO:0007669"/>
    <property type="project" value="TreeGrafter"/>
</dbReference>
<dbReference type="GO" id="GO:0003684">
    <property type="term" value="F:damaged DNA binding"/>
    <property type="evidence" value="ECO:0007669"/>
    <property type="project" value="InterPro"/>
</dbReference>
<dbReference type="Gene3D" id="3.30.70.2460">
    <property type="entry name" value="Rad4, beta-hairpin domain BHD3"/>
    <property type="match status" value="1"/>
</dbReference>
<feature type="compositionally biased region" description="Low complexity" evidence="2">
    <location>
        <begin position="548"/>
        <end position="560"/>
    </location>
</feature>
<feature type="coiled-coil region" evidence="1">
    <location>
        <begin position="222"/>
        <end position="258"/>
    </location>
</feature>
<accession>A0A0V0QDR8</accession>
<dbReference type="InterPro" id="IPR018328">
    <property type="entry name" value="Rad4_beta-hairpin_dom3"/>
</dbReference>
<evidence type="ECO:0000256" key="2">
    <source>
        <dbReference type="SAM" id="MobiDB-lite"/>
    </source>
</evidence>
<feature type="domain" description="Rad4 beta-hairpin" evidence="3">
    <location>
        <begin position="791"/>
        <end position="865"/>
    </location>
</feature>
<dbReference type="AlphaFoldDB" id="A0A0V0QDR8"/>
<evidence type="ECO:0000259" key="3">
    <source>
        <dbReference type="SMART" id="SM01032"/>
    </source>
</evidence>
<dbReference type="GO" id="GO:0071942">
    <property type="term" value="C:XPC complex"/>
    <property type="evidence" value="ECO:0007669"/>
    <property type="project" value="TreeGrafter"/>
</dbReference>